<dbReference type="RefSeq" id="WP_046217310.1">
    <property type="nucleotide sequence ID" value="NZ_CP011974.1"/>
</dbReference>
<keyword evidence="3" id="KW-1185">Reference proteome</keyword>
<accession>A0A0H4KKF6</accession>
<dbReference type="OrthoDB" id="4570726at2"/>
<proteinExistence type="predicted"/>
<dbReference type="EMBL" id="CP011974">
    <property type="protein sequence ID" value="AKO92774.1"/>
    <property type="molecule type" value="Genomic_DNA"/>
</dbReference>
<dbReference type="Proteomes" id="UP000036202">
    <property type="component" value="Chromosome"/>
</dbReference>
<name>A0A1X7ECI6_9BACI</name>
<dbReference type="InterPro" id="IPR016787">
    <property type="entry name" value="UCP021328"/>
</dbReference>
<dbReference type="AlphaFoldDB" id="A0A1X7ECI6"/>
<dbReference type="Pfam" id="PF11208">
    <property type="entry name" value="DUF2992"/>
    <property type="match status" value="1"/>
</dbReference>
<dbReference type="GeneID" id="93701489"/>
<dbReference type="PIRSF" id="PIRSF021328">
    <property type="entry name" value="UCP021328"/>
    <property type="match status" value="1"/>
</dbReference>
<dbReference type="PATRIC" id="fig|135735.6.peg.2548"/>
<reference evidence="2 3" key="1">
    <citation type="journal article" date="2015" name="PLoS ONE">
        <title>Genome Sequence of Bacillus endophyticus and Analysis of Its Companion Mechanism in the Ketogulonigenium vulgare-Bacillus Strain Consortium.</title>
        <authorList>
            <person name="Jia N."/>
            <person name="Du J."/>
            <person name="Ding M.Z."/>
            <person name="Gao F."/>
            <person name="Yuan Y.J."/>
        </authorList>
    </citation>
    <scope>NUCLEOTIDE SEQUENCE [LARGE SCALE GENOMIC DNA]</scope>
    <source>
        <strain evidence="2 3">Hbe603</strain>
    </source>
</reference>
<dbReference type="KEGG" id="beo:BEH_12160"/>
<evidence type="ECO:0000313" key="2">
    <source>
        <dbReference type="EMBL" id="AKO92774.1"/>
    </source>
</evidence>
<feature type="compositionally biased region" description="Basic residues" evidence="1">
    <location>
        <begin position="122"/>
        <end position="137"/>
    </location>
</feature>
<protein>
    <submittedName>
        <fullName evidence="2">Uncharacterized protein</fullName>
    </submittedName>
</protein>
<feature type="compositionally biased region" description="Basic and acidic residues" evidence="1">
    <location>
        <begin position="94"/>
        <end position="104"/>
    </location>
</feature>
<evidence type="ECO:0000256" key="1">
    <source>
        <dbReference type="SAM" id="MobiDB-lite"/>
    </source>
</evidence>
<feature type="region of interest" description="Disordered" evidence="1">
    <location>
        <begin position="56"/>
        <end position="137"/>
    </location>
</feature>
<sequence>MKLTIYHDGQFWIGMIEMVSDGHLKAFRHVFGGEPKDSEVLTFIYHELSTLIHNSHQSGIHVKQNCPNRINPKRLQRRVAKEMKRTGASTKAQEAVKQEHEERKKQRKHITKQHREEEKQRKYLLRKKKAKAKHKGR</sequence>
<evidence type="ECO:0000313" key="3">
    <source>
        <dbReference type="Proteomes" id="UP000036202"/>
    </source>
</evidence>
<organism evidence="2 3">
    <name type="scientific">Priestia filamentosa</name>
    <dbReference type="NCBI Taxonomy" id="1402861"/>
    <lineage>
        <taxon>Bacteria</taxon>
        <taxon>Bacillati</taxon>
        <taxon>Bacillota</taxon>
        <taxon>Bacilli</taxon>
        <taxon>Bacillales</taxon>
        <taxon>Bacillaceae</taxon>
        <taxon>Priestia</taxon>
    </lineage>
</organism>
<gene>
    <name evidence="2" type="ORF">BEH_12160</name>
</gene>
<reference evidence="3" key="2">
    <citation type="submission" date="2015-06" db="EMBL/GenBank/DDBJ databases">
        <title>Genome Sequence of Bacillus endophyticus and Analysis of its Companion Mechanism in the Ketogulonigenium vulgare-Bacillus strain Consortium.</title>
        <authorList>
            <person name="Jia N."/>
            <person name="Du J."/>
            <person name="Ding M.-Z."/>
            <person name="Gao F."/>
            <person name="Yuan Y.-J."/>
        </authorList>
    </citation>
    <scope>NUCLEOTIDE SEQUENCE [LARGE SCALE GENOMIC DNA]</scope>
    <source>
        <strain evidence="3">Hbe603</strain>
    </source>
</reference>
<accession>A0A1X7ECI6</accession>